<proteinExistence type="predicted"/>
<protein>
    <submittedName>
        <fullName evidence="1">Uncharacterized protein</fullName>
    </submittedName>
</protein>
<reference evidence="1" key="1">
    <citation type="journal article" date="2014" name="Front. Microbiol.">
        <title>High frequency of phylogenetically diverse reductive dehalogenase-homologous genes in deep subseafloor sedimentary metagenomes.</title>
        <authorList>
            <person name="Kawai M."/>
            <person name="Futagami T."/>
            <person name="Toyoda A."/>
            <person name="Takaki Y."/>
            <person name="Nishi S."/>
            <person name="Hori S."/>
            <person name="Arai W."/>
            <person name="Tsubouchi T."/>
            <person name="Morono Y."/>
            <person name="Uchiyama I."/>
            <person name="Ito T."/>
            <person name="Fujiyama A."/>
            <person name="Inagaki F."/>
            <person name="Takami H."/>
        </authorList>
    </citation>
    <scope>NUCLEOTIDE SEQUENCE</scope>
    <source>
        <strain evidence="1">Expedition CK06-06</strain>
    </source>
</reference>
<organism evidence="1">
    <name type="scientific">marine sediment metagenome</name>
    <dbReference type="NCBI Taxonomy" id="412755"/>
    <lineage>
        <taxon>unclassified sequences</taxon>
        <taxon>metagenomes</taxon>
        <taxon>ecological metagenomes</taxon>
    </lineage>
</organism>
<dbReference type="EMBL" id="BART01022999">
    <property type="protein sequence ID" value="GAH03192.1"/>
    <property type="molecule type" value="Genomic_DNA"/>
</dbReference>
<name>X1C736_9ZZZZ</name>
<comment type="caution">
    <text evidence="1">The sequence shown here is derived from an EMBL/GenBank/DDBJ whole genome shotgun (WGS) entry which is preliminary data.</text>
</comment>
<sequence length="73" mass="8247">MAKIKVCLDTGCTKYVLLDDGRCVETPLRQCKTKSWTPEEHAQWGTIVRETTQAIKVNMPVLQDVKVGDDIKL</sequence>
<accession>X1C736</accession>
<dbReference type="AlphaFoldDB" id="X1C736"/>
<gene>
    <name evidence="1" type="ORF">S01H4_41970</name>
</gene>
<evidence type="ECO:0000313" key="1">
    <source>
        <dbReference type="EMBL" id="GAH03192.1"/>
    </source>
</evidence>